<keyword evidence="1" id="KW-1133">Transmembrane helix</keyword>
<dbReference type="EMBL" id="BAAAQD010000039">
    <property type="protein sequence ID" value="GAA1567649.1"/>
    <property type="molecule type" value="Genomic_DNA"/>
</dbReference>
<evidence type="ECO:0000313" key="3">
    <source>
        <dbReference type="Proteomes" id="UP001501470"/>
    </source>
</evidence>
<proteinExistence type="predicted"/>
<evidence type="ECO:0000313" key="2">
    <source>
        <dbReference type="EMBL" id="GAA1567649.1"/>
    </source>
</evidence>
<evidence type="ECO:0008006" key="4">
    <source>
        <dbReference type="Google" id="ProtNLM"/>
    </source>
</evidence>
<reference evidence="3" key="1">
    <citation type="journal article" date="2019" name="Int. J. Syst. Evol. Microbiol.">
        <title>The Global Catalogue of Microorganisms (GCM) 10K type strain sequencing project: providing services to taxonomists for standard genome sequencing and annotation.</title>
        <authorList>
            <consortium name="The Broad Institute Genomics Platform"/>
            <consortium name="The Broad Institute Genome Sequencing Center for Infectious Disease"/>
            <person name="Wu L."/>
            <person name="Ma J."/>
        </authorList>
    </citation>
    <scope>NUCLEOTIDE SEQUENCE [LARGE SCALE GENOMIC DNA]</scope>
    <source>
        <strain evidence="3">JCM 15933</strain>
    </source>
</reference>
<protein>
    <recommendedName>
        <fullName evidence="4">DUF3618 domain-containing protein</fullName>
    </recommendedName>
</protein>
<organism evidence="2 3">
    <name type="scientific">Dactylosporangium maewongense</name>
    <dbReference type="NCBI Taxonomy" id="634393"/>
    <lineage>
        <taxon>Bacteria</taxon>
        <taxon>Bacillati</taxon>
        <taxon>Actinomycetota</taxon>
        <taxon>Actinomycetes</taxon>
        <taxon>Micromonosporales</taxon>
        <taxon>Micromonosporaceae</taxon>
        <taxon>Dactylosporangium</taxon>
    </lineage>
</organism>
<dbReference type="Pfam" id="PF12277">
    <property type="entry name" value="DUF3618"/>
    <property type="match status" value="1"/>
</dbReference>
<keyword evidence="3" id="KW-1185">Reference proteome</keyword>
<gene>
    <name evidence="2" type="ORF">GCM10009827_106710</name>
</gene>
<accession>A0ABP4NZ12</accession>
<keyword evidence="1" id="KW-0472">Membrane</keyword>
<dbReference type="Proteomes" id="UP001501470">
    <property type="component" value="Unassembled WGS sequence"/>
</dbReference>
<comment type="caution">
    <text evidence="2">The sequence shown here is derived from an EMBL/GenBank/DDBJ whole genome shotgun (WGS) entry which is preliminary data.</text>
</comment>
<dbReference type="InterPro" id="IPR022062">
    <property type="entry name" value="DUF3618"/>
</dbReference>
<sequence length="128" mass="12868">MDGMTTTAAGDPRQLRAEIARTRAALGETVEALAGKADVKARAKGAAAGLAYRVQARTAAVAGVLLGEAAAAATTVAERAGATSGAVVVAVRDPQVWRRLRRPIPAAVLSAAVTVAVAVVAMGVRGRR</sequence>
<evidence type="ECO:0000256" key="1">
    <source>
        <dbReference type="SAM" id="Phobius"/>
    </source>
</evidence>
<keyword evidence="1" id="KW-0812">Transmembrane</keyword>
<feature type="transmembrane region" description="Helical" evidence="1">
    <location>
        <begin position="104"/>
        <end position="124"/>
    </location>
</feature>
<name>A0ABP4NZ12_9ACTN</name>